<dbReference type="EMBL" id="CP155573">
    <property type="protein sequence ID" value="XFO69008.1"/>
    <property type="molecule type" value="Genomic_DNA"/>
</dbReference>
<protein>
    <recommendedName>
        <fullName evidence="3">DUF4375 domain-containing protein</fullName>
    </recommendedName>
</protein>
<proteinExistence type="predicted"/>
<dbReference type="RefSeq" id="WP_094604523.1">
    <property type="nucleotide sequence ID" value="NZ_CP155573.1"/>
</dbReference>
<sequence>MDQNKWIDLARAFLGKTDDKELIDISVLIKEKIKNNEWAFPLSIVHHIETMARIDERSRIELAKVMGEISCNYAILSYLYIDKMEFQNSLRKVHGFDLVDFSNQIVTQDFVRAAGLDGHNATIEGIKDEDLRKKFEIKLKEEMRTRNLFYELMQEPPDTEEITEWENDNEFYKQTLETIRQGIYQNKKEYRYIVRI</sequence>
<organism evidence="1 2">
    <name type="scientific">Sporomusa silvacetica DSM 10669</name>
    <dbReference type="NCBI Taxonomy" id="1123289"/>
    <lineage>
        <taxon>Bacteria</taxon>
        <taxon>Bacillati</taxon>
        <taxon>Bacillota</taxon>
        <taxon>Negativicutes</taxon>
        <taxon>Selenomonadales</taxon>
        <taxon>Sporomusaceae</taxon>
        <taxon>Sporomusa</taxon>
    </lineage>
</organism>
<dbReference type="Proteomes" id="UP000216752">
    <property type="component" value="Chromosome"/>
</dbReference>
<accession>A0ABZ3IU49</accession>
<reference evidence="1" key="1">
    <citation type="submission" date="2024-05" db="EMBL/GenBank/DDBJ databases">
        <title>Isolation and characterization of Sporomusa carbonis sp. nov., a carboxydotrophic hydrogenogen in the genus of Sporomusa isolated from a charcoal burning pile.</title>
        <authorList>
            <person name="Boeer T."/>
            <person name="Rosenbaum F."/>
            <person name="Eysell L."/>
            <person name="Mueller V."/>
            <person name="Daniel R."/>
            <person name="Poehlein A."/>
        </authorList>
    </citation>
    <scope>NUCLEOTIDE SEQUENCE [LARGE SCALE GENOMIC DNA]</scope>
    <source>
        <strain evidence="1">DSM 10669</strain>
    </source>
</reference>
<evidence type="ECO:0000313" key="1">
    <source>
        <dbReference type="EMBL" id="XFO69008.1"/>
    </source>
</evidence>
<gene>
    <name evidence="1" type="ORF">SPSIL_052360</name>
</gene>
<evidence type="ECO:0000313" key="2">
    <source>
        <dbReference type="Proteomes" id="UP000216752"/>
    </source>
</evidence>
<name>A0ABZ3IU49_9FIRM</name>
<keyword evidence="2" id="KW-1185">Reference proteome</keyword>
<evidence type="ECO:0008006" key="3">
    <source>
        <dbReference type="Google" id="ProtNLM"/>
    </source>
</evidence>